<comment type="subcellular location">
    <subcellularLocation>
        <location evidence="1">Vacuole membrane</location>
        <topology evidence="1">Multi-pass membrane protein</topology>
    </subcellularLocation>
</comment>
<evidence type="ECO:0000313" key="9">
    <source>
        <dbReference type="EMBL" id="KAE8076465.1"/>
    </source>
</evidence>
<sequence length="178" mass="20086">MVRGGSVAGLPTAVMAHGLKDASTWWEQINESRVWQDRIFHILAALYGVVAAVALVCLFHIFYTYMSLSMMSSRIRSLVFVFRREVQKLQPEIVQHVLLDMPSLAFFTTYALLVLFWAEIYYQARAVSTDGLRPSFFTVNAVVYAVQVKFLGHCFTLSPGKWEVLKLGSFYEGASSVS</sequence>
<dbReference type="Pfam" id="PF06454">
    <property type="entry name" value="THH1_TOM1-3_dom"/>
    <property type="match status" value="1"/>
</dbReference>
<evidence type="ECO:0000256" key="6">
    <source>
        <dbReference type="ARBA" id="ARBA00023136"/>
    </source>
</evidence>
<protein>
    <recommendedName>
        <fullName evidence="8">THH1/TOM1/TOM3 domain-containing protein</fullName>
    </recommendedName>
</protein>
<evidence type="ECO:0000256" key="2">
    <source>
        <dbReference type="ARBA" id="ARBA00006779"/>
    </source>
</evidence>
<accession>A0A5N6RBP0</accession>
<organism evidence="9 10">
    <name type="scientific">Carpinus fangiana</name>
    <dbReference type="NCBI Taxonomy" id="176857"/>
    <lineage>
        <taxon>Eukaryota</taxon>
        <taxon>Viridiplantae</taxon>
        <taxon>Streptophyta</taxon>
        <taxon>Embryophyta</taxon>
        <taxon>Tracheophyta</taxon>
        <taxon>Spermatophyta</taxon>
        <taxon>Magnoliopsida</taxon>
        <taxon>eudicotyledons</taxon>
        <taxon>Gunneridae</taxon>
        <taxon>Pentapetalae</taxon>
        <taxon>rosids</taxon>
        <taxon>fabids</taxon>
        <taxon>Fagales</taxon>
        <taxon>Betulaceae</taxon>
        <taxon>Carpinus</taxon>
    </lineage>
</organism>
<evidence type="ECO:0000256" key="3">
    <source>
        <dbReference type="ARBA" id="ARBA00022554"/>
    </source>
</evidence>
<dbReference type="GO" id="GO:0005774">
    <property type="term" value="C:vacuolar membrane"/>
    <property type="evidence" value="ECO:0007669"/>
    <property type="project" value="UniProtKB-SubCell"/>
</dbReference>
<evidence type="ECO:0000256" key="5">
    <source>
        <dbReference type="ARBA" id="ARBA00022989"/>
    </source>
</evidence>
<name>A0A5N6RBP0_9ROSI</name>
<dbReference type="InterPro" id="IPR009457">
    <property type="entry name" value="THH1/TOM1/TOM3_dom"/>
</dbReference>
<dbReference type="Proteomes" id="UP000327013">
    <property type="component" value="Chromosome 6"/>
</dbReference>
<keyword evidence="3" id="KW-0926">Vacuole</keyword>
<dbReference type="OrthoDB" id="19798at2759"/>
<evidence type="ECO:0000256" key="7">
    <source>
        <dbReference type="SAM" id="Phobius"/>
    </source>
</evidence>
<feature type="transmembrane region" description="Helical" evidence="7">
    <location>
        <begin position="40"/>
        <end position="66"/>
    </location>
</feature>
<feature type="domain" description="THH1/TOM1/TOM3" evidence="8">
    <location>
        <begin position="22"/>
        <end position="151"/>
    </location>
</feature>
<reference evidence="9 10" key="1">
    <citation type="submission" date="2019-06" db="EMBL/GenBank/DDBJ databases">
        <title>A chromosomal-level reference genome of Carpinus fangiana (Coryloideae, Betulaceae).</title>
        <authorList>
            <person name="Yang X."/>
            <person name="Wang Z."/>
            <person name="Zhang L."/>
            <person name="Hao G."/>
            <person name="Liu J."/>
            <person name="Yang Y."/>
        </authorList>
    </citation>
    <scope>NUCLEOTIDE SEQUENCE [LARGE SCALE GENOMIC DNA]</scope>
    <source>
        <strain evidence="9">Cfa_2016G</strain>
        <tissue evidence="9">Leaf</tissue>
    </source>
</reference>
<dbReference type="AlphaFoldDB" id="A0A5N6RBP0"/>
<evidence type="ECO:0000256" key="1">
    <source>
        <dbReference type="ARBA" id="ARBA00004128"/>
    </source>
</evidence>
<keyword evidence="5 7" id="KW-1133">Transmembrane helix</keyword>
<proteinExistence type="inferred from homology"/>
<dbReference type="PANTHER" id="PTHR31142:SF3">
    <property type="entry name" value="THH1_TOM1_TOM3 DOMAIN-CONTAINING PROTEIN"/>
    <property type="match status" value="1"/>
</dbReference>
<evidence type="ECO:0000259" key="8">
    <source>
        <dbReference type="Pfam" id="PF06454"/>
    </source>
</evidence>
<gene>
    <name evidence="9" type="ORF">FH972_015112</name>
</gene>
<dbReference type="EMBL" id="CM017326">
    <property type="protein sequence ID" value="KAE8076465.1"/>
    <property type="molecule type" value="Genomic_DNA"/>
</dbReference>
<evidence type="ECO:0000256" key="4">
    <source>
        <dbReference type="ARBA" id="ARBA00022692"/>
    </source>
</evidence>
<feature type="transmembrane region" description="Helical" evidence="7">
    <location>
        <begin position="97"/>
        <end position="118"/>
    </location>
</feature>
<keyword evidence="6 7" id="KW-0472">Membrane</keyword>
<comment type="similarity">
    <text evidence="2">Belongs to the plant tobamovirus multiplication TOM1 protein family.</text>
</comment>
<dbReference type="InterPro" id="IPR040226">
    <property type="entry name" value="THH1/TOM1/TOM3"/>
</dbReference>
<evidence type="ECO:0000313" key="10">
    <source>
        <dbReference type="Proteomes" id="UP000327013"/>
    </source>
</evidence>
<dbReference type="PANTHER" id="PTHR31142">
    <property type="entry name" value="TOBAMOVIRUS MULTIPLICATION PROTEIN 1-LIKE ISOFORM X1"/>
    <property type="match status" value="1"/>
</dbReference>
<keyword evidence="4 7" id="KW-0812">Transmembrane</keyword>
<keyword evidence="10" id="KW-1185">Reference proteome</keyword>